<name>A0ABY3AN99_PAEPP</name>
<keyword evidence="2" id="KW-0723">Serine/threonine-protein kinase</keyword>
<dbReference type="CDD" id="cd14014">
    <property type="entry name" value="STKc_PknB_like"/>
    <property type="match status" value="1"/>
</dbReference>
<dbReference type="Gene3D" id="3.30.200.20">
    <property type="entry name" value="Phosphorylase Kinase, domain 1"/>
    <property type="match status" value="1"/>
</dbReference>
<dbReference type="PROSITE" id="PS50011">
    <property type="entry name" value="PROTEIN_KINASE_DOM"/>
    <property type="match status" value="1"/>
</dbReference>
<dbReference type="PROSITE" id="PS50234">
    <property type="entry name" value="VWFA"/>
    <property type="match status" value="1"/>
</dbReference>
<evidence type="ECO:0000256" key="7">
    <source>
        <dbReference type="ARBA" id="ARBA00047899"/>
    </source>
</evidence>
<dbReference type="SUPFAM" id="SSF56112">
    <property type="entry name" value="Protein kinase-like (PK-like)"/>
    <property type="match status" value="1"/>
</dbReference>
<dbReference type="CDD" id="cd00198">
    <property type="entry name" value="vWFA"/>
    <property type="match status" value="1"/>
</dbReference>
<keyword evidence="3" id="KW-0808">Transferase</keyword>
<reference evidence="11 12" key="1">
    <citation type="submission" date="2018-03" db="EMBL/GenBank/DDBJ databases">
        <title>Aerobic endospore-forming bacteria genome sequencing and assembly.</title>
        <authorList>
            <person name="Cavalcante D.A."/>
            <person name="Driks A."/>
            <person name="Putonti C."/>
            <person name="De-Souza M.T."/>
        </authorList>
    </citation>
    <scope>NUCLEOTIDE SEQUENCE [LARGE SCALE GENOMIC DNA]</scope>
    <source>
        <strain evidence="11 12">SDF0028</strain>
    </source>
</reference>
<dbReference type="EMBL" id="SADY01000004">
    <property type="protein sequence ID" value="TQR44223.1"/>
    <property type="molecule type" value="Genomic_DNA"/>
</dbReference>
<gene>
    <name evidence="11" type="ORF">C7Y44_13770</name>
</gene>
<evidence type="ECO:0000256" key="2">
    <source>
        <dbReference type="ARBA" id="ARBA00022527"/>
    </source>
</evidence>
<keyword evidence="4" id="KW-0547">Nucleotide-binding</keyword>
<evidence type="ECO:0000256" key="1">
    <source>
        <dbReference type="ARBA" id="ARBA00012513"/>
    </source>
</evidence>
<evidence type="ECO:0000259" key="9">
    <source>
        <dbReference type="PROSITE" id="PS50011"/>
    </source>
</evidence>
<keyword evidence="6" id="KW-0067">ATP-binding</keyword>
<dbReference type="EC" id="2.7.11.1" evidence="1"/>
<dbReference type="PANTHER" id="PTHR24363">
    <property type="entry name" value="SERINE/THREONINE PROTEIN KINASE"/>
    <property type="match status" value="1"/>
</dbReference>
<feature type="domain" description="Protein kinase" evidence="9">
    <location>
        <begin position="12"/>
        <end position="256"/>
    </location>
</feature>
<keyword evidence="5" id="KW-0418">Kinase</keyword>
<dbReference type="SMART" id="SM00327">
    <property type="entry name" value="VWA"/>
    <property type="match status" value="1"/>
</dbReference>
<dbReference type="InterPro" id="IPR011009">
    <property type="entry name" value="Kinase-like_dom_sf"/>
</dbReference>
<keyword evidence="12" id="KW-1185">Reference proteome</keyword>
<organism evidence="11 12">
    <name type="scientific">Paenibacillus popilliae</name>
    <name type="common">Bacillus popilliae</name>
    <dbReference type="NCBI Taxonomy" id="78057"/>
    <lineage>
        <taxon>Bacteria</taxon>
        <taxon>Bacillati</taxon>
        <taxon>Bacillota</taxon>
        <taxon>Bacilli</taxon>
        <taxon>Bacillales</taxon>
        <taxon>Paenibacillaceae</taxon>
        <taxon>Paenibacillus</taxon>
    </lineage>
</organism>
<comment type="catalytic activity">
    <reaction evidence="8">
        <text>L-seryl-[protein] + ATP = O-phospho-L-seryl-[protein] + ADP + H(+)</text>
        <dbReference type="Rhea" id="RHEA:17989"/>
        <dbReference type="Rhea" id="RHEA-COMP:9863"/>
        <dbReference type="Rhea" id="RHEA-COMP:11604"/>
        <dbReference type="ChEBI" id="CHEBI:15378"/>
        <dbReference type="ChEBI" id="CHEBI:29999"/>
        <dbReference type="ChEBI" id="CHEBI:30616"/>
        <dbReference type="ChEBI" id="CHEBI:83421"/>
        <dbReference type="ChEBI" id="CHEBI:456216"/>
        <dbReference type="EC" id="2.7.11.1"/>
    </reaction>
</comment>
<evidence type="ECO:0000256" key="6">
    <source>
        <dbReference type="ARBA" id="ARBA00022840"/>
    </source>
</evidence>
<comment type="caution">
    <text evidence="11">The sequence shown here is derived from an EMBL/GenBank/DDBJ whole genome shotgun (WGS) entry which is preliminary data.</text>
</comment>
<accession>A0ABY3AN99</accession>
<evidence type="ECO:0000256" key="3">
    <source>
        <dbReference type="ARBA" id="ARBA00022679"/>
    </source>
</evidence>
<dbReference type="SMART" id="SM00220">
    <property type="entry name" value="S_TKc"/>
    <property type="match status" value="1"/>
</dbReference>
<evidence type="ECO:0000256" key="8">
    <source>
        <dbReference type="ARBA" id="ARBA00048679"/>
    </source>
</evidence>
<protein>
    <recommendedName>
        <fullName evidence="1">non-specific serine/threonine protein kinase</fullName>
        <ecNumber evidence="1">2.7.11.1</ecNumber>
    </recommendedName>
</protein>
<dbReference type="InterPro" id="IPR036465">
    <property type="entry name" value="vWFA_dom_sf"/>
</dbReference>
<dbReference type="SUPFAM" id="SSF53300">
    <property type="entry name" value="vWA-like"/>
    <property type="match status" value="1"/>
</dbReference>
<evidence type="ECO:0000313" key="11">
    <source>
        <dbReference type="EMBL" id="TQR44223.1"/>
    </source>
</evidence>
<evidence type="ECO:0000313" key="12">
    <source>
        <dbReference type="Proteomes" id="UP000316208"/>
    </source>
</evidence>
<dbReference type="Proteomes" id="UP000316208">
    <property type="component" value="Unassembled WGS sequence"/>
</dbReference>
<dbReference type="Pfam" id="PF00069">
    <property type="entry name" value="Pkinase"/>
    <property type="match status" value="1"/>
</dbReference>
<dbReference type="Gene3D" id="3.40.50.410">
    <property type="entry name" value="von Willebrand factor, type A domain"/>
    <property type="match status" value="1"/>
</dbReference>
<proteinExistence type="predicted"/>
<sequence>MLQPGTMLGNRYRVETLIAKGGMGAVYLVHDTKLNNKAWAMKEMMRHQGAEMFLEEAQLLSRLSHPNIPQIADYFEPDSEGRCYLVMEFIQGRTLQEIFQAAANQLPRHRIFKYMLQLCDILDYLHQQPKPIIFRDLKPSNMMIDEFDNIRLIDFGIARAYDQDKFADTVQMGTVAFAAPEQFERRQTDQRTDIYAMGAVLYYLLSKGKFYFQHRESIRTTLGDVTQETLDVLLKMLDPNPDRRYQRVREVREALLQIQVMYASAQVTETILMRTEAVTPSQLAAYPAKSRVREHEMVQREPYTTQATQSHPALVIYLLDVSGSMTLTDGGRRRIDVVRDALYVALRQMVFRSTKGSRISSRYRVAILAYSDEVHDLLDGIKRIDEVMGSGDLPNLRTYRYTNTADAFLYAEKLLQQELPFMQSCPAPLICHMTDGVYSGEDPEPIVRRIQAMSVPDGHVLVENIFISDDVLERAIDDPKCWSGVHDDTVFTDEYGVKLQKMSSVMPESYREMMLDANYHLTEGALLMFPGTNPDLVSLGFQMSAATPVR</sequence>
<dbReference type="Gene3D" id="1.10.510.10">
    <property type="entry name" value="Transferase(Phosphotransferase) domain 1"/>
    <property type="match status" value="1"/>
</dbReference>
<dbReference type="InterPro" id="IPR002035">
    <property type="entry name" value="VWF_A"/>
</dbReference>
<dbReference type="PANTHER" id="PTHR24363:SF0">
    <property type="entry name" value="SERINE_THREONINE KINASE LIKE DOMAIN CONTAINING 1"/>
    <property type="match status" value="1"/>
</dbReference>
<dbReference type="InterPro" id="IPR000719">
    <property type="entry name" value="Prot_kinase_dom"/>
</dbReference>
<comment type="catalytic activity">
    <reaction evidence="7">
        <text>L-threonyl-[protein] + ATP = O-phospho-L-threonyl-[protein] + ADP + H(+)</text>
        <dbReference type="Rhea" id="RHEA:46608"/>
        <dbReference type="Rhea" id="RHEA-COMP:11060"/>
        <dbReference type="Rhea" id="RHEA-COMP:11605"/>
        <dbReference type="ChEBI" id="CHEBI:15378"/>
        <dbReference type="ChEBI" id="CHEBI:30013"/>
        <dbReference type="ChEBI" id="CHEBI:30616"/>
        <dbReference type="ChEBI" id="CHEBI:61977"/>
        <dbReference type="ChEBI" id="CHEBI:456216"/>
        <dbReference type="EC" id="2.7.11.1"/>
    </reaction>
</comment>
<evidence type="ECO:0000256" key="5">
    <source>
        <dbReference type="ARBA" id="ARBA00022777"/>
    </source>
</evidence>
<evidence type="ECO:0000256" key="4">
    <source>
        <dbReference type="ARBA" id="ARBA00022741"/>
    </source>
</evidence>
<feature type="domain" description="VWFA" evidence="10">
    <location>
        <begin position="314"/>
        <end position="506"/>
    </location>
</feature>
<dbReference type="Pfam" id="PF13519">
    <property type="entry name" value="VWA_2"/>
    <property type="match status" value="1"/>
</dbReference>
<evidence type="ECO:0000259" key="10">
    <source>
        <dbReference type="PROSITE" id="PS50234"/>
    </source>
</evidence>